<evidence type="ECO:0000313" key="8">
    <source>
        <dbReference type="EMBL" id="KAF8391318.1"/>
    </source>
</evidence>
<keyword evidence="2 4" id="KW-0863">Zinc-finger</keyword>
<gene>
    <name evidence="8" type="ORF">HHK36_023622</name>
</gene>
<dbReference type="Pfam" id="PF00642">
    <property type="entry name" value="zf-CCCH"/>
    <property type="match status" value="1"/>
</dbReference>
<dbReference type="GO" id="GO:0008270">
    <property type="term" value="F:zinc ion binding"/>
    <property type="evidence" value="ECO:0007669"/>
    <property type="project" value="UniProtKB-KW"/>
</dbReference>
<feature type="chain" id="PRO_5032878546" description="C3H1-type domain-containing protein" evidence="6">
    <location>
        <begin position="18"/>
        <end position="898"/>
    </location>
</feature>
<protein>
    <recommendedName>
        <fullName evidence="7">C3H1-type domain-containing protein</fullName>
    </recommendedName>
</protein>
<feature type="region of interest" description="Disordered" evidence="5">
    <location>
        <begin position="521"/>
        <end position="540"/>
    </location>
</feature>
<evidence type="ECO:0000256" key="4">
    <source>
        <dbReference type="PROSITE-ProRule" id="PRU00723"/>
    </source>
</evidence>
<feature type="region of interest" description="Disordered" evidence="5">
    <location>
        <begin position="576"/>
        <end position="600"/>
    </location>
</feature>
<keyword evidence="9" id="KW-1185">Reference proteome</keyword>
<evidence type="ECO:0000256" key="1">
    <source>
        <dbReference type="ARBA" id="ARBA00022723"/>
    </source>
</evidence>
<dbReference type="Gene3D" id="4.10.1000.10">
    <property type="entry name" value="Zinc finger, CCCH-type"/>
    <property type="match status" value="1"/>
</dbReference>
<dbReference type="AlphaFoldDB" id="A0A835D5J8"/>
<evidence type="ECO:0000256" key="3">
    <source>
        <dbReference type="ARBA" id="ARBA00022833"/>
    </source>
</evidence>
<proteinExistence type="predicted"/>
<evidence type="ECO:0000313" key="9">
    <source>
        <dbReference type="Proteomes" id="UP000655225"/>
    </source>
</evidence>
<accession>A0A835D5J8</accession>
<feature type="compositionally biased region" description="Low complexity" evidence="5">
    <location>
        <begin position="580"/>
        <end position="596"/>
    </location>
</feature>
<evidence type="ECO:0000256" key="2">
    <source>
        <dbReference type="ARBA" id="ARBA00022771"/>
    </source>
</evidence>
<dbReference type="Proteomes" id="UP000655225">
    <property type="component" value="Unassembled WGS sequence"/>
</dbReference>
<reference evidence="8 9" key="1">
    <citation type="submission" date="2020-04" db="EMBL/GenBank/DDBJ databases">
        <title>Plant Genome Project.</title>
        <authorList>
            <person name="Zhang R.-G."/>
        </authorList>
    </citation>
    <scope>NUCLEOTIDE SEQUENCE [LARGE SCALE GENOMIC DNA]</scope>
    <source>
        <strain evidence="8">YNK0</strain>
        <tissue evidence="8">Leaf</tissue>
    </source>
</reference>
<name>A0A835D5J8_TETSI</name>
<feature type="compositionally biased region" description="Basic and acidic residues" evidence="5">
    <location>
        <begin position="176"/>
        <end position="197"/>
    </location>
</feature>
<dbReference type="PANTHER" id="PTHR36886">
    <property type="entry name" value="PROTEIN FRIGIDA-ESSENTIAL 1"/>
    <property type="match status" value="1"/>
</dbReference>
<keyword evidence="3 4" id="KW-0862">Zinc</keyword>
<dbReference type="PROSITE" id="PS50103">
    <property type="entry name" value="ZF_C3H1"/>
    <property type="match status" value="1"/>
</dbReference>
<sequence length="898" mass="99272">MAIFLHFLIFLCFHVDCSKDIESEGHDGDLSSGSSTPENFEASLPSGTRHIEGSGKLYSFNPSNESLPTQKVSNVNDGDSKHLITGKHLGSSDDNGFRESCIDSKDFGALPEKKTVVNIHKDHGEFHSESEAHLYNSGSLEAEKTKPSIVNEKEVADKTLMRHGSSENEANSVLNSEEKCKPMDMESRVESREDVKPRPSSLSTPKLMSRTSSPVSELDRSKRPAILCEFFARGWCIKGSSCRFLHQEDGVDNSGQCAKGDVSVASWRGDVQVDAGLKQDIETSRLSGFPEPLASTVENNPSLKSIFPSERAPIWEHGESQSFHEEHKLSSLQREDLSLGVERTESGPTSIVPHDFQRLPLTRDNHGLIFSFKDVGRENLKQSLCQDDYSRHALPVTKGDFPKFDTHARDWVANPNEFQKISSIGEEFNRPFGISSLYENRNPLSDVTGNKPSVNDEFMRGYPLARSSLFPEYRISSSGSVISSSIFGSHRNPSAYVTNVEEPVSLKHQSQFMLNDHASPVLRHNPNIKSNTSLPSAGISPSRHTFAWPGSSSSHSSSSLSTMPLGVQKLLESERGYHASRSSSLPRSSSSPFSSSEPENLLLHSVHGDPRFSVGHKTPNTWEPSVPFRPSFYFAPPSISFPGSQYDPLLDSIELPSGDKTLWASSSSRGATIQNISQQQANGDPALNGPRTAEYNAGELSISFHEQSHGSVLDKKSYTHGTVLHTNEAGTAGTSVVDWQNRNSMPKEEKPLGPTHVVDVTKINEMVLDSNPRHQTEGGRHKKKLKADSRHNNEMDLDYNPIHQTDGVIYNKESKSLKLFHAALVDFVKELVKPSWREGHLSKDAHKTIVKKAVDKVLSTLQPFQIPSTMESIKQYLSSSQPKISKLVEGYVDKYAKS</sequence>
<comment type="caution">
    <text evidence="8">The sequence shown here is derived from an EMBL/GenBank/DDBJ whole genome shotgun (WGS) entry which is preliminary data.</text>
</comment>
<feature type="zinc finger region" description="C3H1-type" evidence="4">
    <location>
        <begin position="222"/>
        <end position="249"/>
    </location>
</feature>
<feature type="region of interest" description="Disordered" evidence="5">
    <location>
        <begin position="160"/>
        <end position="216"/>
    </location>
</feature>
<evidence type="ECO:0000256" key="5">
    <source>
        <dbReference type="SAM" id="MobiDB-lite"/>
    </source>
</evidence>
<feature type="domain" description="C3H1-type" evidence="7">
    <location>
        <begin position="222"/>
        <end position="249"/>
    </location>
</feature>
<keyword evidence="1 4" id="KW-0479">Metal-binding</keyword>
<feature type="region of interest" description="Disordered" evidence="5">
    <location>
        <begin position="24"/>
        <end position="76"/>
    </location>
</feature>
<dbReference type="SUPFAM" id="SSF90229">
    <property type="entry name" value="CCCH zinc finger"/>
    <property type="match status" value="1"/>
</dbReference>
<dbReference type="InterPro" id="IPR052650">
    <property type="entry name" value="Zinc_finger_CCCH"/>
</dbReference>
<dbReference type="InterPro" id="IPR036855">
    <property type="entry name" value="Znf_CCCH_sf"/>
</dbReference>
<dbReference type="InterPro" id="IPR000571">
    <property type="entry name" value="Znf_CCCH"/>
</dbReference>
<dbReference type="OMA" id="REYHASH"/>
<feature type="compositionally biased region" description="Polar residues" evidence="5">
    <location>
        <begin position="60"/>
        <end position="76"/>
    </location>
</feature>
<organism evidence="8 9">
    <name type="scientific">Tetracentron sinense</name>
    <name type="common">Spur-leaf</name>
    <dbReference type="NCBI Taxonomy" id="13715"/>
    <lineage>
        <taxon>Eukaryota</taxon>
        <taxon>Viridiplantae</taxon>
        <taxon>Streptophyta</taxon>
        <taxon>Embryophyta</taxon>
        <taxon>Tracheophyta</taxon>
        <taxon>Spermatophyta</taxon>
        <taxon>Magnoliopsida</taxon>
        <taxon>Trochodendrales</taxon>
        <taxon>Trochodendraceae</taxon>
        <taxon>Tetracentron</taxon>
    </lineage>
</organism>
<dbReference type="EMBL" id="JABCRI010000017">
    <property type="protein sequence ID" value="KAF8391318.1"/>
    <property type="molecule type" value="Genomic_DNA"/>
</dbReference>
<evidence type="ECO:0000256" key="6">
    <source>
        <dbReference type="SAM" id="SignalP"/>
    </source>
</evidence>
<dbReference type="PANTHER" id="PTHR36886:SF3">
    <property type="entry name" value="PROTEIN FRIGIDA-ESSENTIAL 1"/>
    <property type="match status" value="1"/>
</dbReference>
<feature type="signal peptide" evidence="6">
    <location>
        <begin position="1"/>
        <end position="17"/>
    </location>
</feature>
<dbReference type="SMART" id="SM00356">
    <property type="entry name" value="ZnF_C3H1"/>
    <property type="match status" value="1"/>
</dbReference>
<keyword evidence="6" id="KW-0732">Signal</keyword>
<feature type="region of interest" description="Disordered" evidence="5">
    <location>
        <begin position="771"/>
        <end position="799"/>
    </location>
</feature>
<feature type="compositionally biased region" description="Polar residues" evidence="5">
    <location>
        <begin position="200"/>
        <end position="215"/>
    </location>
</feature>
<dbReference type="OrthoDB" id="1935339at2759"/>
<evidence type="ECO:0000259" key="7">
    <source>
        <dbReference type="PROSITE" id="PS50103"/>
    </source>
</evidence>